<keyword evidence="4" id="KW-1185">Reference proteome</keyword>
<dbReference type="Gene3D" id="3.40.190.10">
    <property type="entry name" value="Periplasmic binding protein-like II"/>
    <property type="match status" value="1"/>
</dbReference>
<reference evidence="3 4" key="1">
    <citation type="submission" date="2020-01" db="EMBL/GenBank/DDBJ databases">
        <title>Frigidibacter albus SP32T (=CGMCC 1.13995T).</title>
        <authorList>
            <person name="Liao X."/>
        </authorList>
    </citation>
    <scope>NUCLEOTIDE SEQUENCE [LARGE SCALE GENOMIC DNA]</scope>
    <source>
        <strain evidence="3 4">SP32</strain>
    </source>
</reference>
<dbReference type="InterPro" id="IPR005064">
    <property type="entry name" value="BUG"/>
</dbReference>
<dbReference type="AlphaFoldDB" id="A0A6L8VME2"/>
<dbReference type="CDD" id="cd07012">
    <property type="entry name" value="PBP2_Bug_TTT"/>
    <property type="match status" value="1"/>
</dbReference>
<name>A0A6L8VME2_9RHOB</name>
<sequence>MRRTKTPSRGLRRVAAVTATAWAVTLGAGTAATAEATCPEGYPSKPITFYVGFAAGGGTDAIGRSIAQAIEKAQGWTIVVENKPGAASGVMNLSLKSMPADGYHIGVGSSESMVWNPSNGDMGYHYTDFEFLGSAMDSWNSFVALSTAPFDDIESFVEYAREKGMATVSLAGFNQQLVVEQLAEQYGVNLVAVQGAGASESMMTALGGHVDATMQATLHIPELKNGNMKQIASLTNRRLPYAPDSGTLEEQGSTAIPIVSATTFTTSLGLDPALKACLQEVIDLAVKSPEFKALTDKYDNEPVNLGEAALIEQIETRDAQFRALAASN</sequence>
<evidence type="ECO:0000313" key="4">
    <source>
        <dbReference type="Proteomes" id="UP000477083"/>
    </source>
</evidence>
<organism evidence="3 4">
    <name type="scientific">Frigidibacter albus</name>
    <dbReference type="NCBI Taxonomy" id="1465486"/>
    <lineage>
        <taxon>Bacteria</taxon>
        <taxon>Pseudomonadati</taxon>
        <taxon>Pseudomonadota</taxon>
        <taxon>Alphaproteobacteria</taxon>
        <taxon>Rhodobacterales</taxon>
        <taxon>Paracoccaceae</taxon>
        <taxon>Frigidibacter</taxon>
    </lineage>
</organism>
<feature type="signal peptide" evidence="2">
    <location>
        <begin position="1"/>
        <end position="23"/>
    </location>
</feature>
<dbReference type="PANTHER" id="PTHR42928">
    <property type="entry name" value="TRICARBOXYLATE-BINDING PROTEIN"/>
    <property type="match status" value="1"/>
</dbReference>
<dbReference type="Proteomes" id="UP000477083">
    <property type="component" value="Unassembled WGS sequence"/>
</dbReference>
<protein>
    <submittedName>
        <fullName evidence="3">Tripartite tricarboxylate transporter substrate binding protein</fullName>
    </submittedName>
</protein>
<dbReference type="PIRSF" id="PIRSF017082">
    <property type="entry name" value="YflP"/>
    <property type="match status" value="1"/>
</dbReference>
<dbReference type="InterPro" id="IPR042100">
    <property type="entry name" value="Bug_dom1"/>
</dbReference>
<feature type="chain" id="PRO_5026718154" evidence="2">
    <location>
        <begin position="24"/>
        <end position="328"/>
    </location>
</feature>
<dbReference type="Gene3D" id="3.40.190.150">
    <property type="entry name" value="Bordetella uptake gene, domain 1"/>
    <property type="match status" value="1"/>
</dbReference>
<evidence type="ECO:0000256" key="2">
    <source>
        <dbReference type="SAM" id="SignalP"/>
    </source>
</evidence>
<evidence type="ECO:0000313" key="3">
    <source>
        <dbReference type="EMBL" id="MZQ90961.1"/>
    </source>
</evidence>
<keyword evidence="2" id="KW-0732">Signal</keyword>
<dbReference type="EMBL" id="WWNR01000013">
    <property type="protein sequence ID" value="MZQ90961.1"/>
    <property type="molecule type" value="Genomic_DNA"/>
</dbReference>
<proteinExistence type="inferred from homology"/>
<dbReference type="PANTHER" id="PTHR42928:SF5">
    <property type="entry name" value="BLR1237 PROTEIN"/>
    <property type="match status" value="1"/>
</dbReference>
<dbReference type="SUPFAM" id="SSF53850">
    <property type="entry name" value="Periplasmic binding protein-like II"/>
    <property type="match status" value="1"/>
</dbReference>
<accession>A0A6L8VME2</accession>
<comment type="caution">
    <text evidence="3">The sequence shown here is derived from an EMBL/GenBank/DDBJ whole genome shotgun (WGS) entry which is preliminary data.</text>
</comment>
<dbReference type="RefSeq" id="WP_161348345.1">
    <property type="nucleotide sequence ID" value="NZ_BMGW01000013.1"/>
</dbReference>
<gene>
    <name evidence="3" type="ORF">GS660_17855</name>
</gene>
<evidence type="ECO:0000256" key="1">
    <source>
        <dbReference type="ARBA" id="ARBA00006987"/>
    </source>
</evidence>
<comment type="similarity">
    <text evidence="1">Belongs to the UPF0065 (bug) family.</text>
</comment>
<dbReference type="OrthoDB" id="8443386at2"/>
<dbReference type="Pfam" id="PF03401">
    <property type="entry name" value="TctC"/>
    <property type="match status" value="1"/>
</dbReference>